<proteinExistence type="predicted"/>
<gene>
    <name evidence="2" type="ORF">SAMN02745110_00304</name>
</gene>
<feature type="non-terminal residue" evidence="2">
    <location>
        <position position="80"/>
    </location>
</feature>
<dbReference type="Proteomes" id="UP000189857">
    <property type="component" value="Unassembled WGS sequence"/>
</dbReference>
<feature type="region of interest" description="Disordered" evidence="1">
    <location>
        <begin position="1"/>
        <end position="80"/>
    </location>
</feature>
<organism evidence="2 3">
    <name type="scientific">Eubacterium ruminantium</name>
    <dbReference type="NCBI Taxonomy" id="42322"/>
    <lineage>
        <taxon>Bacteria</taxon>
        <taxon>Bacillati</taxon>
        <taxon>Bacillota</taxon>
        <taxon>Clostridia</taxon>
        <taxon>Eubacteriales</taxon>
        <taxon>Eubacteriaceae</taxon>
        <taxon>Eubacterium</taxon>
    </lineage>
</organism>
<feature type="compositionally biased region" description="Basic and acidic residues" evidence="1">
    <location>
        <begin position="10"/>
        <end position="19"/>
    </location>
</feature>
<dbReference type="AlphaFoldDB" id="A0A1T4KDL4"/>
<protein>
    <submittedName>
        <fullName evidence="2">Uncharacterized protein</fullName>
    </submittedName>
</protein>
<accession>A0A1T4KDL4</accession>
<reference evidence="2 3" key="1">
    <citation type="submission" date="2017-02" db="EMBL/GenBank/DDBJ databases">
        <authorList>
            <person name="Peterson S.W."/>
        </authorList>
    </citation>
    <scope>NUCLEOTIDE SEQUENCE [LARGE SCALE GENOMIC DNA]</scope>
    <source>
        <strain evidence="2 3">ATCC 17233</strain>
    </source>
</reference>
<evidence type="ECO:0000313" key="3">
    <source>
        <dbReference type="Proteomes" id="UP000189857"/>
    </source>
</evidence>
<evidence type="ECO:0000256" key="1">
    <source>
        <dbReference type="SAM" id="MobiDB-lite"/>
    </source>
</evidence>
<name>A0A1T4KDL4_9FIRM</name>
<sequence>MDKNMTSNELKPDEIKQNDIDNSNEQPVSASENGSETPNTADSANETPSPENDAATSNESADSKNETASANDSLVSENET</sequence>
<feature type="compositionally biased region" description="Polar residues" evidence="1">
    <location>
        <begin position="20"/>
        <end position="80"/>
    </location>
</feature>
<dbReference type="RefSeq" id="WP_159444049.1">
    <property type="nucleotide sequence ID" value="NZ_FNHR01000002.1"/>
</dbReference>
<keyword evidence="3" id="KW-1185">Reference proteome</keyword>
<dbReference type="EMBL" id="FUXA01000004">
    <property type="protein sequence ID" value="SJZ40433.1"/>
    <property type="molecule type" value="Genomic_DNA"/>
</dbReference>
<evidence type="ECO:0000313" key="2">
    <source>
        <dbReference type="EMBL" id="SJZ40433.1"/>
    </source>
</evidence>